<dbReference type="EMBL" id="UINC01035400">
    <property type="protein sequence ID" value="SVB27737.1"/>
    <property type="molecule type" value="Genomic_DNA"/>
</dbReference>
<gene>
    <name evidence="1" type="ORF">METZ01_LOCUS180591</name>
</gene>
<sequence length="89" mass="9964">MDQVISLCIGLEPELHRLELSVALSYAMAAFAERTVSVNDEKVAYVDLLDTLLLKHNYNPVEMDDSDKSTFCRLLRTEVSQVVGLEFSG</sequence>
<protein>
    <submittedName>
        <fullName evidence="1">Uncharacterized protein</fullName>
    </submittedName>
</protein>
<organism evidence="1">
    <name type="scientific">marine metagenome</name>
    <dbReference type="NCBI Taxonomy" id="408172"/>
    <lineage>
        <taxon>unclassified sequences</taxon>
        <taxon>metagenomes</taxon>
        <taxon>ecological metagenomes</taxon>
    </lineage>
</organism>
<proteinExistence type="predicted"/>
<accession>A0A382CR26</accession>
<name>A0A382CR26_9ZZZZ</name>
<evidence type="ECO:0000313" key="1">
    <source>
        <dbReference type="EMBL" id="SVB27737.1"/>
    </source>
</evidence>
<dbReference type="AlphaFoldDB" id="A0A382CR26"/>
<reference evidence="1" key="1">
    <citation type="submission" date="2018-05" db="EMBL/GenBank/DDBJ databases">
        <authorList>
            <person name="Lanie J.A."/>
            <person name="Ng W.-L."/>
            <person name="Kazmierczak K.M."/>
            <person name="Andrzejewski T.M."/>
            <person name="Davidsen T.M."/>
            <person name="Wayne K.J."/>
            <person name="Tettelin H."/>
            <person name="Glass J.I."/>
            <person name="Rusch D."/>
            <person name="Podicherti R."/>
            <person name="Tsui H.-C.T."/>
            <person name="Winkler M.E."/>
        </authorList>
    </citation>
    <scope>NUCLEOTIDE SEQUENCE</scope>
</reference>